<sequence>MASVCYCFPIASWTFSYSLASASFYDFTPAALPSSLFELAQFCMVPPTPCLPLPPHRVFDAGEVRRLVASMNYGCPLSVLPSHDGIQTPKLGSLEDRQWASYLSRLPTAFSPDRTPVLPALI</sequence>
<name>A0A2S2PHX6_SCHGA</name>
<proteinExistence type="predicted"/>
<dbReference type="EMBL" id="GGMR01016414">
    <property type="protein sequence ID" value="MBY29033.1"/>
    <property type="molecule type" value="Transcribed_RNA"/>
</dbReference>
<accession>A0A2S2PHX6</accession>
<evidence type="ECO:0000313" key="1">
    <source>
        <dbReference type="EMBL" id="MBY29033.1"/>
    </source>
</evidence>
<reference evidence="1" key="1">
    <citation type="submission" date="2018-04" db="EMBL/GenBank/DDBJ databases">
        <title>Transcriptome of Schizaphis graminum biotype I.</title>
        <authorList>
            <person name="Scully E.D."/>
            <person name="Geib S.M."/>
            <person name="Palmer N.A."/>
            <person name="Koch K."/>
            <person name="Bradshaw J."/>
            <person name="Heng-Moss T."/>
            <person name="Sarath G."/>
        </authorList>
    </citation>
    <scope>NUCLEOTIDE SEQUENCE</scope>
</reference>
<protein>
    <submittedName>
        <fullName evidence="1">Uncharacterized protein</fullName>
    </submittedName>
</protein>
<dbReference type="AlphaFoldDB" id="A0A2S2PHX6"/>
<gene>
    <name evidence="1" type="ORF">g.12563</name>
</gene>
<organism evidence="1">
    <name type="scientific">Schizaphis graminum</name>
    <name type="common">Green bug aphid</name>
    <dbReference type="NCBI Taxonomy" id="13262"/>
    <lineage>
        <taxon>Eukaryota</taxon>
        <taxon>Metazoa</taxon>
        <taxon>Ecdysozoa</taxon>
        <taxon>Arthropoda</taxon>
        <taxon>Hexapoda</taxon>
        <taxon>Insecta</taxon>
        <taxon>Pterygota</taxon>
        <taxon>Neoptera</taxon>
        <taxon>Paraneoptera</taxon>
        <taxon>Hemiptera</taxon>
        <taxon>Sternorrhyncha</taxon>
        <taxon>Aphidomorpha</taxon>
        <taxon>Aphidoidea</taxon>
        <taxon>Aphididae</taxon>
        <taxon>Aphidini</taxon>
        <taxon>Schizaphis</taxon>
    </lineage>
</organism>